<dbReference type="GO" id="GO:0008483">
    <property type="term" value="F:transaminase activity"/>
    <property type="evidence" value="ECO:0007669"/>
    <property type="project" value="UniProtKB-KW"/>
</dbReference>
<dbReference type="InterPro" id="IPR015424">
    <property type="entry name" value="PyrdxlP-dep_Trfase"/>
</dbReference>
<reference evidence="4" key="1">
    <citation type="journal article" date="2021" name="PeerJ">
        <title>Extensive microbial diversity within the chicken gut microbiome revealed by metagenomics and culture.</title>
        <authorList>
            <person name="Gilroy R."/>
            <person name="Ravi A."/>
            <person name="Getino M."/>
            <person name="Pursley I."/>
            <person name="Horton D.L."/>
            <person name="Alikhan N.F."/>
            <person name="Baker D."/>
            <person name="Gharbi K."/>
            <person name="Hall N."/>
            <person name="Watson M."/>
            <person name="Adriaenssens E.M."/>
            <person name="Foster-Nyarko E."/>
            <person name="Jarju S."/>
            <person name="Secka A."/>
            <person name="Antonio M."/>
            <person name="Oren A."/>
            <person name="Chaudhuri R.R."/>
            <person name="La Ragione R."/>
            <person name="Hildebrand F."/>
            <person name="Pallen M.J."/>
        </authorList>
    </citation>
    <scope>NUCLEOTIDE SEQUENCE</scope>
    <source>
        <strain evidence="4">CHK32-1732</strain>
    </source>
</reference>
<keyword evidence="4" id="KW-0032">Aminotransferase</keyword>
<dbReference type="InterPro" id="IPR015421">
    <property type="entry name" value="PyrdxlP-dep_Trfase_major"/>
</dbReference>
<reference evidence="4" key="2">
    <citation type="submission" date="2021-04" db="EMBL/GenBank/DDBJ databases">
        <authorList>
            <person name="Gilroy R."/>
        </authorList>
    </citation>
    <scope>NUCLEOTIDE SEQUENCE</scope>
    <source>
        <strain evidence="4">CHK32-1732</strain>
    </source>
</reference>
<dbReference type="InterPro" id="IPR005814">
    <property type="entry name" value="Aminotrans_3"/>
</dbReference>
<name>A0A9D1UKL2_9CORY</name>
<dbReference type="EMBL" id="DXGC01000065">
    <property type="protein sequence ID" value="HIW91364.1"/>
    <property type="molecule type" value="Genomic_DNA"/>
</dbReference>
<evidence type="ECO:0000256" key="2">
    <source>
        <dbReference type="ARBA" id="ARBA00022898"/>
    </source>
</evidence>
<evidence type="ECO:0000313" key="5">
    <source>
        <dbReference type="Proteomes" id="UP000824190"/>
    </source>
</evidence>
<dbReference type="Proteomes" id="UP000824190">
    <property type="component" value="Unassembled WGS sequence"/>
</dbReference>
<comment type="caution">
    <text evidence="4">The sequence shown here is derived from an EMBL/GenBank/DDBJ whole genome shotgun (WGS) entry which is preliminary data.</text>
</comment>
<sequence length="463" mass="50055">MTTTHEQVADASFNRRPDPWGDVRDHMVRYGAPSFFPELIDSAEGSYVCTESGRWILDFTSGQMSATLGHSHPKIVRTVQETYPKLDHLFSAMLSRPVVNLSTRLAERAAEVTDIDPGTASLDKVVLLSTGSEVNDAAIRMAKSITGKFEVVSFSRSWHGLTEAAAGATYSSARNIGTPGAPGQIAIPTPYEYRPDFVDADGNLDWRKQLDFGFAMVDAQSVGSLAACIVEPVISGGGVLVPPPGYFEALREKCHERGMLLIFDEAQTSMGRTGTWFGFEHDRVTPDILTLSKTLGAGLPLAALMTTTELEQKAYDNGFIFYTSHVNDPVVAAVGNTVMDVIEQEHILENVEQRADQLMKGLMRLVADHDIVGDARGRGLLQGIEIVESSASKVKSEHLGNLITEKCLELGLHMNIVVLPGMGGVFRIAPPLTVTAEEIDQGLGILDEAVTAVENARDAGEAL</sequence>
<dbReference type="PIRSF" id="PIRSF000521">
    <property type="entry name" value="Transaminase_4ab_Lys_Orn"/>
    <property type="match status" value="1"/>
</dbReference>
<accession>A0A9D1UKL2</accession>
<keyword evidence="4" id="KW-0808">Transferase</keyword>
<dbReference type="PANTHER" id="PTHR45688">
    <property type="match status" value="1"/>
</dbReference>
<dbReference type="Pfam" id="PF00202">
    <property type="entry name" value="Aminotran_3"/>
    <property type="match status" value="1"/>
</dbReference>
<evidence type="ECO:0000256" key="1">
    <source>
        <dbReference type="ARBA" id="ARBA00008954"/>
    </source>
</evidence>
<dbReference type="PANTHER" id="PTHR45688:SF13">
    <property type="entry name" value="ALANINE--GLYOXYLATE AMINOTRANSFERASE 2-LIKE"/>
    <property type="match status" value="1"/>
</dbReference>
<protein>
    <submittedName>
        <fullName evidence="4">Aspartate aminotransferase family protein</fullName>
    </submittedName>
</protein>
<keyword evidence="2 3" id="KW-0663">Pyridoxal phosphate</keyword>
<dbReference type="SUPFAM" id="SSF53383">
    <property type="entry name" value="PLP-dependent transferases"/>
    <property type="match status" value="1"/>
</dbReference>
<proteinExistence type="inferred from homology"/>
<dbReference type="GO" id="GO:0030170">
    <property type="term" value="F:pyridoxal phosphate binding"/>
    <property type="evidence" value="ECO:0007669"/>
    <property type="project" value="InterPro"/>
</dbReference>
<gene>
    <name evidence="4" type="ORF">H9870_06870</name>
</gene>
<dbReference type="AlphaFoldDB" id="A0A9D1UKL2"/>
<comment type="similarity">
    <text evidence="1 3">Belongs to the class-III pyridoxal-phosphate-dependent aminotransferase family.</text>
</comment>
<evidence type="ECO:0000256" key="3">
    <source>
        <dbReference type="RuleBase" id="RU003560"/>
    </source>
</evidence>
<dbReference type="Gene3D" id="3.90.1150.10">
    <property type="entry name" value="Aspartate Aminotransferase, domain 1"/>
    <property type="match status" value="1"/>
</dbReference>
<dbReference type="CDD" id="cd00610">
    <property type="entry name" value="OAT_like"/>
    <property type="match status" value="1"/>
</dbReference>
<organism evidence="4 5">
    <name type="scientific">Candidatus Corynebacterium avicola</name>
    <dbReference type="NCBI Taxonomy" id="2838527"/>
    <lineage>
        <taxon>Bacteria</taxon>
        <taxon>Bacillati</taxon>
        <taxon>Actinomycetota</taxon>
        <taxon>Actinomycetes</taxon>
        <taxon>Mycobacteriales</taxon>
        <taxon>Corynebacteriaceae</taxon>
        <taxon>Corynebacterium</taxon>
    </lineage>
</organism>
<evidence type="ECO:0000313" key="4">
    <source>
        <dbReference type="EMBL" id="HIW91364.1"/>
    </source>
</evidence>
<dbReference type="Gene3D" id="3.40.640.10">
    <property type="entry name" value="Type I PLP-dependent aspartate aminotransferase-like (Major domain)"/>
    <property type="match status" value="1"/>
</dbReference>
<dbReference type="InterPro" id="IPR015422">
    <property type="entry name" value="PyrdxlP-dep_Trfase_small"/>
</dbReference>